<dbReference type="Gene3D" id="3.40.190.10">
    <property type="entry name" value="Periplasmic binding protein-like II"/>
    <property type="match status" value="1"/>
</dbReference>
<dbReference type="PANTHER" id="PTHR43649">
    <property type="entry name" value="ARABINOSE-BINDING PROTEIN-RELATED"/>
    <property type="match status" value="1"/>
</dbReference>
<proteinExistence type="predicted"/>
<gene>
    <name evidence="1" type="ORF">QS713_04290</name>
</gene>
<organism evidence="1 2">
    <name type="scientific">Gleimia hominis</name>
    <dbReference type="NCBI Taxonomy" id="595468"/>
    <lineage>
        <taxon>Bacteria</taxon>
        <taxon>Bacillati</taxon>
        <taxon>Actinomycetota</taxon>
        <taxon>Actinomycetes</taxon>
        <taxon>Actinomycetales</taxon>
        <taxon>Actinomycetaceae</taxon>
        <taxon>Gleimia</taxon>
    </lineage>
</organism>
<dbReference type="Proteomes" id="UP001247542">
    <property type="component" value="Unassembled WGS sequence"/>
</dbReference>
<dbReference type="InterPro" id="IPR006059">
    <property type="entry name" value="SBP"/>
</dbReference>
<dbReference type="PANTHER" id="PTHR43649:SF32">
    <property type="entry name" value="SUGAR BINDING SECRETED PROTEIN"/>
    <property type="match status" value="1"/>
</dbReference>
<reference evidence="1 2" key="1">
    <citation type="submission" date="2023-06" db="EMBL/GenBank/DDBJ databases">
        <title>Draft genome sequence of Gleimia hominis type strain CCUG 57540T.</title>
        <authorList>
            <person name="Salva-Serra F."/>
            <person name="Cardew S."/>
            <person name="Jensie Markopoulos S."/>
            <person name="Ohlen M."/>
            <person name="Inganas E."/>
            <person name="Svensson-Stadler L."/>
            <person name="Moore E.R.B."/>
        </authorList>
    </citation>
    <scope>NUCLEOTIDE SEQUENCE [LARGE SCALE GENOMIC DNA]</scope>
    <source>
        <strain evidence="1 2">CCUG 57540</strain>
    </source>
</reference>
<dbReference type="InterPro" id="IPR050490">
    <property type="entry name" value="Bact_solute-bd_prot1"/>
</dbReference>
<evidence type="ECO:0000313" key="1">
    <source>
        <dbReference type="EMBL" id="MDT3767287.1"/>
    </source>
</evidence>
<accession>A0ABU3ICT3</accession>
<dbReference type="Pfam" id="PF13416">
    <property type="entry name" value="SBP_bac_8"/>
    <property type="match status" value="1"/>
</dbReference>
<dbReference type="RefSeq" id="WP_313272699.1">
    <property type="nucleotide sequence ID" value="NZ_JASXSX010000001.1"/>
</dbReference>
<dbReference type="SUPFAM" id="SSF53850">
    <property type="entry name" value="Periplasmic binding protein-like II"/>
    <property type="match status" value="1"/>
</dbReference>
<dbReference type="EMBL" id="JASXSX010000001">
    <property type="protein sequence ID" value="MDT3767287.1"/>
    <property type="molecule type" value="Genomic_DNA"/>
</dbReference>
<protein>
    <submittedName>
        <fullName evidence="1">Extracellular solute-binding protein</fullName>
    </submittedName>
</protein>
<name>A0ABU3ICT3_9ACTO</name>
<comment type="caution">
    <text evidence="1">The sequence shown here is derived from an EMBL/GenBank/DDBJ whole genome shotgun (WGS) entry which is preliminary data.</text>
</comment>
<keyword evidence="2" id="KW-1185">Reference proteome</keyword>
<evidence type="ECO:0000313" key="2">
    <source>
        <dbReference type="Proteomes" id="UP001247542"/>
    </source>
</evidence>
<sequence>MQLTRRSLLKSGVLGLGLFGLVGLNGCSTEASSGSKKGGDGETKKMTLWTWPEGFGEKLLEEVKTNLKQYDLSQNVIGGDFKQKLTTAFTAASGLPDVTGVKGQDLPFFLTQDKYFEDLNELGAKDIKDQYLEWKWDEATTHDGKQIGIPIDIGPTVLFYRNDVMEEAGLPSEPDELAKAIHEWDAFIELGKELKSKRENTFLIRNCSGMFGTIRAQSGKDFIDEDDNYIGDQEHVRHAWDESLKALDAGIVAKLQADTADTAAAVNDGRLPADFGASWHLADLQVDAPETKGKWRVCKHPGSPTNNGGSFLTIPKGVDDPKASFELIKFILNPKNQAYEYQDKGNFPSTPASYEMEEVSGPVEFLGGQKAAEVFGDAAKEVKPVFKHAHSDTVSAPFTAELENVESSGKDRDQAWKDAVTASKRMAEQVGLKVR</sequence>